<evidence type="ECO:0000256" key="1">
    <source>
        <dbReference type="SAM" id="Phobius"/>
    </source>
</evidence>
<feature type="transmembrane region" description="Helical" evidence="1">
    <location>
        <begin position="127"/>
        <end position="144"/>
    </location>
</feature>
<dbReference type="RefSeq" id="WP_344323757.1">
    <property type="nucleotide sequence ID" value="NZ_BAAAPY010000001.1"/>
</dbReference>
<dbReference type="Pfam" id="PF10825">
    <property type="entry name" value="DUF2752"/>
    <property type="match status" value="1"/>
</dbReference>
<evidence type="ECO:0000313" key="3">
    <source>
        <dbReference type="Proteomes" id="UP001501480"/>
    </source>
</evidence>
<keyword evidence="1" id="KW-0472">Membrane</keyword>
<organism evidence="2 3">
    <name type="scientific">Aeromicrobium halocynthiae</name>
    <dbReference type="NCBI Taxonomy" id="560557"/>
    <lineage>
        <taxon>Bacteria</taxon>
        <taxon>Bacillati</taxon>
        <taxon>Actinomycetota</taxon>
        <taxon>Actinomycetes</taxon>
        <taxon>Propionibacteriales</taxon>
        <taxon>Nocardioidaceae</taxon>
        <taxon>Aeromicrobium</taxon>
    </lineage>
</organism>
<protein>
    <submittedName>
        <fullName evidence="2">DUF2752 domain-containing protein</fullName>
    </submittedName>
</protein>
<sequence>MAGPAGEVSGPIAATSARRRRDRLVAPALTGVGAATVVTALGVRDPHVEGSWGFCPFLLLTGAPCPGCGGLRAVHDLTRLDVPAALSSNAVAVLLLLGVVVAWTLWTVRRWRGSEAPMVRLGVRTSLLLVGVWAVFSVVRWTSWGAGLAP</sequence>
<dbReference type="EMBL" id="BAAAPY010000001">
    <property type="protein sequence ID" value="GAA2070433.1"/>
    <property type="molecule type" value="Genomic_DNA"/>
</dbReference>
<name>A0ABN2VVX4_9ACTN</name>
<accession>A0ABN2VVX4</accession>
<keyword evidence="1" id="KW-1133">Transmembrane helix</keyword>
<reference evidence="2 3" key="1">
    <citation type="journal article" date="2019" name="Int. J. Syst. Evol. Microbiol.">
        <title>The Global Catalogue of Microorganisms (GCM) 10K type strain sequencing project: providing services to taxonomists for standard genome sequencing and annotation.</title>
        <authorList>
            <consortium name="The Broad Institute Genomics Platform"/>
            <consortium name="The Broad Institute Genome Sequencing Center for Infectious Disease"/>
            <person name="Wu L."/>
            <person name="Ma J."/>
        </authorList>
    </citation>
    <scope>NUCLEOTIDE SEQUENCE [LARGE SCALE GENOMIC DNA]</scope>
    <source>
        <strain evidence="2 3">JCM 15749</strain>
    </source>
</reference>
<comment type="caution">
    <text evidence="2">The sequence shown here is derived from an EMBL/GenBank/DDBJ whole genome shotgun (WGS) entry which is preliminary data.</text>
</comment>
<feature type="transmembrane region" description="Helical" evidence="1">
    <location>
        <begin position="24"/>
        <end position="43"/>
    </location>
</feature>
<feature type="transmembrane region" description="Helical" evidence="1">
    <location>
        <begin position="84"/>
        <end position="106"/>
    </location>
</feature>
<proteinExistence type="predicted"/>
<gene>
    <name evidence="2" type="ORF">GCM10009821_04410</name>
</gene>
<dbReference type="InterPro" id="IPR021215">
    <property type="entry name" value="DUF2752"/>
</dbReference>
<keyword evidence="1" id="KW-0812">Transmembrane</keyword>
<dbReference type="Proteomes" id="UP001501480">
    <property type="component" value="Unassembled WGS sequence"/>
</dbReference>
<keyword evidence="3" id="KW-1185">Reference proteome</keyword>
<evidence type="ECO:0000313" key="2">
    <source>
        <dbReference type="EMBL" id="GAA2070433.1"/>
    </source>
</evidence>